<dbReference type="EMBL" id="HACG01012047">
    <property type="protein sequence ID" value="CEK58912.1"/>
    <property type="molecule type" value="Transcribed_RNA"/>
</dbReference>
<evidence type="ECO:0000313" key="1">
    <source>
        <dbReference type="EMBL" id="CEK58912.1"/>
    </source>
</evidence>
<name>A0A0B6YS01_9EUPU</name>
<organism evidence="1">
    <name type="scientific">Arion vulgaris</name>
    <dbReference type="NCBI Taxonomy" id="1028688"/>
    <lineage>
        <taxon>Eukaryota</taxon>
        <taxon>Metazoa</taxon>
        <taxon>Spiralia</taxon>
        <taxon>Lophotrochozoa</taxon>
        <taxon>Mollusca</taxon>
        <taxon>Gastropoda</taxon>
        <taxon>Heterobranchia</taxon>
        <taxon>Euthyneura</taxon>
        <taxon>Panpulmonata</taxon>
        <taxon>Eupulmonata</taxon>
        <taxon>Stylommatophora</taxon>
        <taxon>Helicina</taxon>
        <taxon>Arionoidea</taxon>
        <taxon>Arionidae</taxon>
        <taxon>Arion</taxon>
    </lineage>
</organism>
<sequence length="57" mass="6527">VKKATNKTKTGMQGKHLEHLERLDIADDECVINKDHLQQKMDMISKISKLVGLYKTC</sequence>
<protein>
    <submittedName>
        <fullName evidence="1">Uncharacterized protein</fullName>
    </submittedName>
</protein>
<proteinExistence type="predicted"/>
<feature type="non-terminal residue" evidence="1">
    <location>
        <position position="1"/>
    </location>
</feature>
<accession>A0A0B6YS01</accession>
<gene>
    <name evidence="1" type="primary">ORF34563</name>
</gene>
<reference evidence="1" key="1">
    <citation type="submission" date="2014-12" db="EMBL/GenBank/DDBJ databases">
        <title>Insight into the proteome of Arion vulgaris.</title>
        <authorList>
            <person name="Aradska J."/>
            <person name="Bulat T."/>
            <person name="Smidak R."/>
            <person name="Sarate P."/>
            <person name="Gangsoo J."/>
            <person name="Sialana F."/>
            <person name="Bilban M."/>
            <person name="Lubec G."/>
        </authorList>
    </citation>
    <scope>NUCLEOTIDE SEQUENCE</scope>
    <source>
        <tissue evidence="1">Skin</tissue>
    </source>
</reference>
<dbReference type="AlphaFoldDB" id="A0A0B6YS01"/>